<proteinExistence type="predicted"/>
<dbReference type="EMBL" id="JAIQCJ010001602">
    <property type="protein sequence ID" value="KAJ8788635.1"/>
    <property type="molecule type" value="Genomic_DNA"/>
</dbReference>
<reference evidence="2 3" key="1">
    <citation type="submission" date="2022-11" db="EMBL/GenBank/DDBJ databases">
        <title>Whole genome sequence of Eschrichtius robustus ER-17-0199.</title>
        <authorList>
            <person name="Bruniche-Olsen A."/>
            <person name="Black A.N."/>
            <person name="Fields C.J."/>
            <person name="Walden K."/>
            <person name="Dewoody J.A."/>
        </authorList>
    </citation>
    <scope>NUCLEOTIDE SEQUENCE [LARGE SCALE GENOMIC DNA]</scope>
    <source>
        <strain evidence="2">ER-17-0199</strain>
        <tissue evidence="2">Blubber</tissue>
    </source>
</reference>
<evidence type="ECO:0000313" key="2">
    <source>
        <dbReference type="EMBL" id="KAJ8788635.1"/>
    </source>
</evidence>
<keyword evidence="3" id="KW-1185">Reference proteome</keyword>
<gene>
    <name evidence="2" type="ORF">J1605_005366</name>
</gene>
<protein>
    <submittedName>
        <fullName evidence="2">Uncharacterized protein</fullName>
    </submittedName>
</protein>
<dbReference type="Proteomes" id="UP001159641">
    <property type="component" value="Unassembled WGS sequence"/>
</dbReference>
<evidence type="ECO:0000313" key="3">
    <source>
        <dbReference type="Proteomes" id="UP001159641"/>
    </source>
</evidence>
<sequence length="118" mass="12773">MAPVVHTAGPRELLRAGESPLRKQSVYGKFDPLLKDSPQRPTPVTPETGSAGEADAPSSGSPPEAKLVEFDFFRARDAPVPGWPCVSSGRGYVPIVDMLQRSMDLDATVKPHKRRTCC</sequence>
<evidence type="ECO:0000256" key="1">
    <source>
        <dbReference type="SAM" id="MobiDB-lite"/>
    </source>
</evidence>
<feature type="region of interest" description="Disordered" evidence="1">
    <location>
        <begin position="1"/>
        <end position="64"/>
    </location>
</feature>
<dbReference type="AlphaFoldDB" id="A0AB34HCF7"/>
<comment type="caution">
    <text evidence="2">The sequence shown here is derived from an EMBL/GenBank/DDBJ whole genome shotgun (WGS) entry which is preliminary data.</text>
</comment>
<accession>A0AB34HCF7</accession>
<name>A0AB34HCF7_ESCRO</name>
<organism evidence="2 3">
    <name type="scientific">Eschrichtius robustus</name>
    <name type="common">California gray whale</name>
    <name type="synonym">Eschrichtius gibbosus</name>
    <dbReference type="NCBI Taxonomy" id="9764"/>
    <lineage>
        <taxon>Eukaryota</taxon>
        <taxon>Metazoa</taxon>
        <taxon>Chordata</taxon>
        <taxon>Craniata</taxon>
        <taxon>Vertebrata</taxon>
        <taxon>Euteleostomi</taxon>
        <taxon>Mammalia</taxon>
        <taxon>Eutheria</taxon>
        <taxon>Laurasiatheria</taxon>
        <taxon>Artiodactyla</taxon>
        <taxon>Whippomorpha</taxon>
        <taxon>Cetacea</taxon>
        <taxon>Mysticeti</taxon>
        <taxon>Eschrichtiidae</taxon>
        <taxon>Eschrichtius</taxon>
    </lineage>
</organism>